<dbReference type="SUPFAM" id="SSF56935">
    <property type="entry name" value="Porins"/>
    <property type="match status" value="1"/>
</dbReference>
<evidence type="ECO:0000256" key="5">
    <source>
        <dbReference type="ARBA" id="ARBA00023077"/>
    </source>
</evidence>
<dbReference type="InterPro" id="IPR036942">
    <property type="entry name" value="Beta-barrel_TonB_sf"/>
</dbReference>
<dbReference type="InterPro" id="IPR023997">
    <property type="entry name" value="TonB-dep_OMP_SusC/RagA_CS"/>
</dbReference>
<dbReference type="NCBIfam" id="TIGR04056">
    <property type="entry name" value="OMP_RagA_SusC"/>
    <property type="match status" value="1"/>
</dbReference>
<dbReference type="Gene3D" id="2.60.40.1120">
    <property type="entry name" value="Carboxypeptidase-like, regulatory domain"/>
    <property type="match status" value="1"/>
</dbReference>
<feature type="domain" description="TonB-dependent receptor plug" evidence="12">
    <location>
        <begin position="123"/>
        <end position="246"/>
    </location>
</feature>
<dbReference type="Proteomes" id="UP000656244">
    <property type="component" value="Unassembled WGS sequence"/>
</dbReference>
<dbReference type="InterPro" id="IPR008969">
    <property type="entry name" value="CarboxyPept-like_regulatory"/>
</dbReference>
<comment type="caution">
    <text evidence="13">The sequence shown here is derived from an EMBL/GenBank/DDBJ whole genome shotgun (WGS) entry which is preliminary data.</text>
</comment>
<dbReference type="EMBL" id="JACNMF010000001">
    <property type="protein sequence ID" value="MBC3757275.1"/>
    <property type="molecule type" value="Genomic_DNA"/>
</dbReference>
<evidence type="ECO:0000256" key="3">
    <source>
        <dbReference type="ARBA" id="ARBA00022452"/>
    </source>
</evidence>
<comment type="subcellular location">
    <subcellularLocation>
        <location evidence="1 8">Cell outer membrane</location>
        <topology evidence="1 8">Multi-pass membrane protein</topology>
    </subcellularLocation>
</comment>
<keyword evidence="2 8" id="KW-0813">Transport</keyword>
<accession>A0A923HD69</accession>
<evidence type="ECO:0000256" key="6">
    <source>
        <dbReference type="ARBA" id="ARBA00023136"/>
    </source>
</evidence>
<name>A0A923HD69_9FLAO</name>
<reference evidence="13" key="1">
    <citation type="submission" date="2020-08" db="EMBL/GenBank/DDBJ databases">
        <title>Hyunsoonleella sp. strain SJ7 genome sequencing and assembly.</title>
        <authorList>
            <person name="Kim I."/>
        </authorList>
    </citation>
    <scope>NUCLEOTIDE SEQUENCE</scope>
    <source>
        <strain evidence="13">SJ7</strain>
    </source>
</reference>
<keyword evidence="6 8" id="KW-0472">Membrane</keyword>
<dbReference type="AlphaFoldDB" id="A0A923HD69"/>
<feature type="signal peptide" evidence="10">
    <location>
        <begin position="1"/>
        <end position="27"/>
    </location>
</feature>
<dbReference type="InterPro" id="IPR037066">
    <property type="entry name" value="Plug_dom_sf"/>
</dbReference>
<dbReference type="InterPro" id="IPR039426">
    <property type="entry name" value="TonB-dep_rcpt-like"/>
</dbReference>
<evidence type="ECO:0000259" key="11">
    <source>
        <dbReference type="Pfam" id="PF00593"/>
    </source>
</evidence>
<keyword evidence="14" id="KW-1185">Reference proteome</keyword>
<evidence type="ECO:0000313" key="14">
    <source>
        <dbReference type="Proteomes" id="UP000656244"/>
    </source>
</evidence>
<dbReference type="InterPro" id="IPR023996">
    <property type="entry name" value="TonB-dep_OMP_SusC/RagA"/>
</dbReference>
<dbReference type="Pfam" id="PF07715">
    <property type="entry name" value="Plug"/>
    <property type="match status" value="1"/>
</dbReference>
<dbReference type="Gene3D" id="2.40.170.20">
    <property type="entry name" value="TonB-dependent receptor, beta-barrel domain"/>
    <property type="match status" value="1"/>
</dbReference>
<evidence type="ECO:0000256" key="9">
    <source>
        <dbReference type="RuleBase" id="RU003357"/>
    </source>
</evidence>
<evidence type="ECO:0000259" key="12">
    <source>
        <dbReference type="Pfam" id="PF07715"/>
    </source>
</evidence>
<evidence type="ECO:0000256" key="2">
    <source>
        <dbReference type="ARBA" id="ARBA00022448"/>
    </source>
</evidence>
<dbReference type="GO" id="GO:0009279">
    <property type="term" value="C:cell outer membrane"/>
    <property type="evidence" value="ECO:0007669"/>
    <property type="project" value="UniProtKB-SubCell"/>
</dbReference>
<dbReference type="Pfam" id="PF13715">
    <property type="entry name" value="CarbopepD_reg_2"/>
    <property type="match status" value="1"/>
</dbReference>
<feature type="chain" id="PRO_5037416412" evidence="10">
    <location>
        <begin position="28"/>
        <end position="1042"/>
    </location>
</feature>
<feature type="domain" description="TonB-dependent receptor-like beta-barrel" evidence="11">
    <location>
        <begin position="420"/>
        <end position="998"/>
    </location>
</feature>
<dbReference type="RefSeq" id="WP_186558302.1">
    <property type="nucleotide sequence ID" value="NZ_JACNMF010000001.1"/>
</dbReference>
<dbReference type="NCBIfam" id="TIGR04057">
    <property type="entry name" value="SusC_RagA_signa"/>
    <property type="match status" value="1"/>
</dbReference>
<dbReference type="InterPro" id="IPR000531">
    <property type="entry name" value="Beta-barrel_TonB"/>
</dbReference>
<proteinExistence type="inferred from homology"/>
<evidence type="ECO:0000256" key="8">
    <source>
        <dbReference type="PROSITE-ProRule" id="PRU01360"/>
    </source>
</evidence>
<dbReference type="SUPFAM" id="SSF49464">
    <property type="entry name" value="Carboxypeptidase regulatory domain-like"/>
    <property type="match status" value="1"/>
</dbReference>
<sequence length="1042" mass="113930">MMKKQLRKTLKKALFLCLILVSLGMYSQERTVTGNVTSEDGMPLTGVNIVQKGTKNGQVTDFDGNFTIKLVSGLQTLVFSYLGFTTKEVEVSSQSTINVTLTEDSQGLDEVVVVGYGSQTRADLVGSVGSVKGDDIAKMPVPTFDMALQGRTAGLNITNTSSEPGGEVTIRIRGNNSILGNNAPLIVIDGYPMPTGSEASAAGAGDGNQTSSNLLSFLNPAEIESVEVLKDASSTAIYGSRGANGVIIVTTKKGNYEQATQINLTAETGFSDIKDFPEVLDGPTYAEWRNEVATINNTPILFDGVDRPLPENASTTDWLDRILRTAMTNRYQLTISGGGNKSRYFLSANYLKNEGIVQYTDFSRGNIRLNVDNNLTDRLTTSTSVNYVRSQNNRSGEGSGSIINSGSVFSAYKNAPTATPDDPIDEGDGTSNFFTDPLVELRDTRNETYNENLILSILTKYKITENLTFNLSTGTNSSNSRREVYFPKTTRQGQLRNSRAVYNVSSNRNYLIESYLSYNKAFEKSNFDVTGGYSYQIDNTRRLNTIVDDFPVDNLETDNVGLGLDPIIPTSSRIERILSSYYARFNYNYDKKYYLSLTARADGSSVFAENKKWGYFPSIGVGWTLSNEDFLKELETVSNLKFRASYGITGSQSIAPLQSLTLLGTANAVYGDNLYSGLAPVRIGNPDLEWEKTKQFNIGLDAGFLKNRFNASIDYYTKTTDDLLLNFPLPNSAGINSLTANAGSIENKGFEIVLGGYIVDNKNFKWNTNFNWSNNKTTVVSLGDNDADIFGPGPATNIVTDPTNVMRVGEPFGALYGYKVIGLLQESDFDTSGTATVPTLGGQAPGQYKFQDISGPDGVPDGIISGLDRGIIGDTNPDYIFGWNNDFTYKNFTLSVFIQGSVGNDLMNLNNSFMGTGRIVNNAFKDWYDNRWTPDNPTNDIRYPNYTGGNGGFFAPNSATIEDASYVRLKNVSIGYNIPLTKIKEISSARIYVTGTNLLTFTDYSGFDPEVNIRGGNNLAQGIDFATYPRAQTFTLGINIGF</sequence>
<keyword evidence="13" id="KW-0675">Receptor</keyword>
<keyword evidence="3 8" id="KW-1134">Transmembrane beta strand</keyword>
<organism evidence="13 14">
    <name type="scientific">Hyunsoonleella aquatilis</name>
    <dbReference type="NCBI Taxonomy" id="2762758"/>
    <lineage>
        <taxon>Bacteria</taxon>
        <taxon>Pseudomonadati</taxon>
        <taxon>Bacteroidota</taxon>
        <taxon>Flavobacteriia</taxon>
        <taxon>Flavobacteriales</taxon>
        <taxon>Flavobacteriaceae</taxon>
    </lineage>
</organism>
<keyword evidence="7 8" id="KW-0998">Cell outer membrane</keyword>
<evidence type="ECO:0000256" key="10">
    <source>
        <dbReference type="SAM" id="SignalP"/>
    </source>
</evidence>
<keyword evidence="10" id="KW-0732">Signal</keyword>
<keyword evidence="5 9" id="KW-0798">TonB box</keyword>
<evidence type="ECO:0000256" key="4">
    <source>
        <dbReference type="ARBA" id="ARBA00022692"/>
    </source>
</evidence>
<gene>
    <name evidence="13" type="ORF">H7U19_02590</name>
</gene>
<dbReference type="InterPro" id="IPR012910">
    <property type="entry name" value="Plug_dom"/>
</dbReference>
<comment type="similarity">
    <text evidence="8 9">Belongs to the TonB-dependent receptor family.</text>
</comment>
<dbReference type="Gene3D" id="2.170.130.10">
    <property type="entry name" value="TonB-dependent receptor, plug domain"/>
    <property type="match status" value="1"/>
</dbReference>
<evidence type="ECO:0000313" key="13">
    <source>
        <dbReference type="EMBL" id="MBC3757275.1"/>
    </source>
</evidence>
<dbReference type="Pfam" id="PF00593">
    <property type="entry name" value="TonB_dep_Rec_b-barrel"/>
    <property type="match status" value="1"/>
</dbReference>
<protein>
    <submittedName>
        <fullName evidence="13">TonB-dependent receptor</fullName>
    </submittedName>
</protein>
<evidence type="ECO:0000256" key="1">
    <source>
        <dbReference type="ARBA" id="ARBA00004571"/>
    </source>
</evidence>
<evidence type="ECO:0000256" key="7">
    <source>
        <dbReference type="ARBA" id="ARBA00023237"/>
    </source>
</evidence>
<keyword evidence="4 8" id="KW-0812">Transmembrane</keyword>
<dbReference type="PROSITE" id="PS52016">
    <property type="entry name" value="TONB_DEPENDENT_REC_3"/>
    <property type="match status" value="1"/>
</dbReference>